<evidence type="ECO:0000313" key="2">
    <source>
        <dbReference type="Proteomes" id="UP000050398"/>
    </source>
</evidence>
<comment type="caution">
    <text evidence="1">The sequence shown here is derived from an EMBL/GenBank/DDBJ whole genome shotgun (WGS) entry which is preliminary data.</text>
</comment>
<dbReference type="Proteomes" id="UP000050398">
    <property type="component" value="Unassembled WGS sequence"/>
</dbReference>
<name>A0A0P6VYL0_9BACI</name>
<protein>
    <submittedName>
        <fullName evidence="1">Uracil-DNA glycosylase</fullName>
    </submittedName>
</protein>
<reference evidence="1 2" key="1">
    <citation type="submission" date="2015-08" db="EMBL/GenBank/DDBJ databases">
        <title>Draft Genome Sequence of Bacillus vietnamensis UCD-SED5.</title>
        <authorList>
            <person name="Lee R.D."/>
            <person name="Jospin G."/>
            <person name="Lang J.M."/>
            <person name="Coil D.A."/>
            <person name="Eisen J.A."/>
        </authorList>
    </citation>
    <scope>NUCLEOTIDE SEQUENCE [LARGE SCALE GENOMIC DNA]</scope>
    <source>
        <strain evidence="1 2">UCD-SED5</strain>
    </source>
</reference>
<sequence length="58" mass="6818">MKKEERINCFQCQYFYTTWEQAHPRGCKGYGFKTKAMPSLVVFQSSGSPCMKFKAKQR</sequence>
<gene>
    <name evidence="1" type="ORF">AM506_18895</name>
</gene>
<proteinExistence type="predicted"/>
<dbReference type="AlphaFoldDB" id="A0A0P6VYL0"/>
<accession>A0A0P6VYL0</accession>
<organism evidence="1 2">
    <name type="scientific">Rossellomorea vietnamensis</name>
    <dbReference type="NCBI Taxonomy" id="218284"/>
    <lineage>
        <taxon>Bacteria</taxon>
        <taxon>Bacillati</taxon>
        <taxon>Bacillota</taxon>
        <taxon>Bacilli</taxon>
        <taxon>Bacillales</taxon>
        <taxon>Bacillaceae</taxon>
        <taxon>Rossellomorea</taxon>
    </lineage>
</organism>
<dbReference type="EMBL" id="LIXZ01000021">
    <property type="protein sequence ID" value="KPL58000.1"/>
    <property type="molecule type" value="Genomic_DNA"/>
</dbReference>
<evidence type="ECO:0000313" key="1">
    <source>
        <dbReference type="EMBL" id="KPL58000.1"/>
    </source>
</evidence>
<dbReference type="PATRIC" id="fig|218284.4.peg.2001"/>